<sequence>MTPRSPAPGVKAIEARGRRQAACGPADFGRRARHRRACKR</sequence>
<evidence type="ECO:0000313" key="2">
    <source>
        <dbReference type="EMBL" id="MDW9253282.1"/>
    </source>
</evidence>
<gene>
    <name evidence="2" type="ORF">C7S16_6953</name>
</gene>
<feature type="region of interest" description="Disordered" evidence="1">
    <location>
        <begin position="1"/>
        <end position="40"/>
    </location>
</feature>
<protein>
    <submittedName>
        <fullName evidence="2">Uncharacterized protein</fullName>
    </submittedName>
</protein>
<dbReference type="EMBL" id="QXCT01000001">
    <property type="protein sequence ID" value="MDW9253282.1"/>
    <property type="molecule type" value="Genomic_DNA"/>
</dbReference>
<evidence type="ECO:0000256" key="1">
    <source>
        <dbReference type="SAM" id="MobiDB-lite"/>
    </source>
</evidence>
<comment type="caution">
    <text evidence="2">The sequence shown here is derived from an EMBL/GenBank/DDBJ whole genome shotgun (WGS) entry which is preliminary data.</text>
</comment>
<dbReference type="Proteomes" id="UP001272137">
    <property type="component" value="Unassembled WGS sequence"/>
</dbReference>
<feature type="compositionally biased region" description="Basic residues" evidence="1">
    <location>
        <begin position="31"/>
        <end position="40"/>
    </location>
</feature>
<evidence type="ECO:0000313" key="3">
    <source>
        <dbReference type="Proteomes" id="UP001272137"/>
    </source>
</evidence>
<organism evidence="2 3">
    <name type="scientific">Burkholderia thailandensis</name>
    <dbReference type="NCBI Taxonomy" id="57975"/>
    <lineage>
        <taxon>Bacteria</taxon>
        <taxon>Pseudomonadati</taxon>
        <taxon>Pseudomonadota</taxon>
        <taxon>Betaproteobacteria</taxon>
        <taxon>Burkholderiales</taxon>
        <taxon>Burkholderiaceae</taxon>
        <taxon>Burkholderia</taxon>
        <taxon>pseudomallei group</taxon>
    </lineage>
</organism>
<reference evidence="2" key="1">
    <citation type="submission" date="2018-08" db="EMBL/GenBank/DDBJ databases">
        <title>Identification of Burkholderia cepacia strains that express a Burkholderia pseudomallei-like capsular polysaccharide.</title>
        <authorList>
            <person name="Burtnick M.N."/>
            <person name="Vongsouvath M."/>
            <person name="Newton P."/>
            <person name="Wuthiekanun V."/>
            <person name="Limmathurotsakul D."/>
            <person name="Brett P.J."/>
            <person name="Chantratita N."/>
            <person name="Dance D.A."/>
        </authorList>
    </citation>
    <scope>NUCLEOTIDE SEQUENCE</scope>
    <source>
        <strain evidence="2">SBXCC001</strain>
    </source>
</reference>
<accession>A0AAW9CSE1</accession>
<proteinExistence type="predicted"/>
<name>A0AAW9CSE1_BURTH</name>
<dbReference type="AlphaFoldDB" id="A0AAW9CSE1"/>